<evidence type="ECO:0000313" key="3">
    <source>
        <dbReference type="Proteomes" id="UP001497512"/>
    </source>
</evidence>
<protein>
    <submittedName>
        <fullName evidence="2">Uncharacterized protein</fullName>
    </submittedName>
</protein>
<feature type="transmembrane region" description="Helical" evidence="1">
    <location>
        <begin position="12"/>
        <end position="31"/>
    </location>
</feature>
<proteinExistence type="predicted"/>
<reference evidence="2" key="1">
    <citation type="submission" date="2024-02" db="EMBL/GenBank/DDBJ databases">
        <authorList>
            <consortium name="ELIXIR-Norway"/>
            <consortium name="Elixir Norway"/>
        </authorList>
    </citation>
    <scope>NUCLEOTIDE SEQUENCE</scope>
</reference>
<organism evidence="2 3">
    <name type="scientific">Sphagnum troendelagicum</name>
    <dbReference type="NCBI Taxonomy" id="128251"/>
    <lineage>
        <taxon>Eukaryota</taxon>
        <taxon>Viridiplantae</taxon>
        <taxon>Streptophyta</taxon>
        <taxon>Embryophyta</taxon>
        <taxon>Bryophyta</taxon>
        <taxon>Sphagnophytina</taxon>
        <taxon>Sphagnopsida</taxon>
        <taxon>Sphagnales</taxon>
        <taxon>Sphagnaceae</taxon>
        <taxon>Sphagnum</taxon>
    </lineage>
</organism>
<accession>A0ABP0U588</accession>
<keyword evidence="1" id="KW-0472">Membrane</keyword>
<keyword evidence="1" id="KW-1133">Transmembrane helix</keyword>
<dbReference type="Proteomes" id="UP001497512">
    <property type="component" value="Chromosome 19"/>
</dbReference>
<sequence length="133" mass="14646">MYGAVESTWSVTPLMNLCKLLVLGLVLASLFHDCKLVFTNSAIAEHIDHHGGGFSHQEFDYGLVLYSLKQEFDVVVLKAAFFQPTLGWNSTYTAWIFDSASDLVSFPAPFVAVRTSVLTKPVCASLAMHSTKE</sequence>
<name>A0ABP0U588_9BRYO</name>
<dbReference type="EMBL" id="OZ019911">
    <property type="protein sequence ID" value="CAK9212867.1"/>
    <property type="molecule type" value="Genomic_DNA"/>
</dbReference>
<gene>
    <name evidence="2" type="ORF">CSSPTR1EN2_LOCUS11451</name>
</gene>
<keyword evidence="1" id="KW-0812">Transmembrane</keyword>
<keyword evidence="3" id="KW-1185">Reference proteome</keyword>
<evidence type="ECO:0000256" key="1">
    <source>
        <dbReference type="SAM" id="Phobius"/>
    </source>
</evidence>
<evidence type="ECO:0000313" key="2">
    <source>
        <dbReference type="EMBL" id="CAK9212867.1"/>
    </source>
</evidence>